<comment type="caution">
    <text evidence="1">The sequence shown here is derived from an EMBL/GenBank/DDBJ whole genome shotgun (WGS) entry which is preliminary data.</text>
</comment>
<dbReference type="PANTHER" id="PTHR45985">
    <property type="match status" value="1"/>
</dbReference>
<organism evidence="1 2">
    <name type="scientific">Tsukamurella paurometabola</name>
    <name type="common">Corynebacterium paurometabolum</name>
    <dbReference type="NCBI Taxonomy" id="2061"/>
    <lineage>
        <taxon>Bacteria</taxon>
        <taxon>Bacillati</taxon>
        <taxon>Actinomycetota</taxon>
        <taxon>Actinomycetes</taxon>
        <taxon>Mycobacteriales</taxon>
        <taxon>Tsukamurellaceae</taxon>
        <taxon>Tsukamurella</taxon>
    </lineage>
</organism>
<dbReference type="EMBL" id="JAGXOE010000198">
    <property type="protein sequence ID" value="MBS4104469.1"/>
    <property type="molecule type" value="Genomic_DNA"/>
</dbReference>
<dbReference type="Gene3D" id="3.20.20.370">
    <property type="entry name" value="Glycoside hydrolase/deacetylase"/>
    <property type="match status" value="1"/>
</dbReference>
<dbReference type="InterPro" id="IPR011330">
    <property type="entry name" value="Glyco_hydro/deAcase_b/a-brl"/>
</dbReference>
<proteinExistence type="predicted"/>
<keyword evidence="2" id="KW-1185">Reference proteome</keyword>
<accession>A0ABS5NJK0</accession>
<gene>
    <name evidence="1" type="ORF">KFZ73_24975</name>
</gene>
<evidence type="ECO:0000313" key="1">
    <source>
        <dbReference type="EMBL" id="MBS4104469.1"/>
    </source>
</evidence>
<dbReference type="InterPro" id="IPR052740">
    <property type="entry name" value="CE4"/>
</dbReference>
<name>A0ABS5NJK0_TSUPA</name>
<dbReference type="RefSeq" id="WP_212555484.1">
    <property type="nucleotide sequence ID" value="NZ_JAGXOE010000198.1"/>
</dbReference>
<sequence length="387" mass="42696">MELGRGRVLGALIGALLIAVANSGCAVPGVALPEPSASIEASASSGAAPVRRASNLPMRRLAAGERPPQFVLFSFDGVGVSPNWDLFLRTAERSNARFTALMTGLYFLTDDARRHYRGPGHRPGEAAIGFGGTTAEVVQQVRYLNRTWFGGHELGTHFVGHFCRGDRYPGERWSTRDWDHELDQFFALMQNWRHNTGIRVGPDLAFPPAVVKGGRTQCLEGSPDKLFPALIAHRMIWDSSQPAEVKGLAWPRKIRGIWEFAIPYAYSPPLKRAQTALDYNFWVAVNGAKNVPGDAIRLRRIVRETYRYMYDRAYAGNRAPLVIANHFNEWNGNAFNPATADFMADVCGRAETLCVTHADLVAWLELQDPAVLGALARAPLSAVDGRR</sequence>
<reference evidence="1 2" key="1">
    <citation type="submission" date="2021-04" db="EMBL/GenBank/DDBJ databases">
        <title>Whole genome sequence analysis of a thiophenic sulfur metabolizing bacteria.</title>
        <authorList>
            <person name="Akhtar N."/>
            <person name="Akram J."/>
            <person name="Aslam A."/>
        </authorList>
    </citation>
    <scope>NUCLEOTIDE SEQUENCE [LARGE SCALE GENOMIC DNA]</scope>
    <source>
        <strain evidence="1 2">3OW</strain>
    </source>
</reference>
<dbReference type="SUPFAM" id="SSF88713">
    <property type="entry name" value="Glycoside hydrolase/deacetylase"/>
    <property type="match status" value="1"/>
</dbReference>
<dbReference type="Proteomes" id="UP000676853">
    <property type="component" value="Unassembled WGS sequence"/>
</dbReference>
<evidence type="ECO:0000313" key="2">
    <source>
        <dbReference type="Proteomes" id="UP000676853"/>
    </source>
</evidence>
<protein>
    <submittedName>
        <fullName evidence="1">Polysaccharide deacetylase</fullName>
    </submittedName>
</protein>
<dbReference type="PANTHER" id="PTHR45985:SF3">
    <property type="entry name" value="CHITIN DEACETYLASE-LIKE 4"/>
    <property type="match status" value="1"/>
</dbReference>